<evidence type="ECO:0000256" key="5">
    <source>
        <dbReference type="ARBA" id="ARBA00022840"/>
    </source>
</evidence>
<dbReference type="PANTHER" id="PTHR43671">
    <property type="entry name" value="SERINE/THREONINE-PROTEIN KINASE NEK"/>
    <property type="match status" value="1"/>
</dbReference>
<evidence type="ECO:0000313" key="7">
    <source>
        <dbReference type="EMBL" id="ROW10701.1"/>
    </source>
</evidence>
<keyword evidence="4" id="KW-0418">Kinase</keyword>
<evidence type="ECO:0000256" key="3">
    <source>
        <dbReference type="ARBA" id="ARBA00022741"/>
    </source>
</evidence>
<evidence type="ECO:0000256" key="4">
    <source>
        <dbReference type="ARBA" id="ARBA00022777"/>
    </source>
</evidence>
<feature type="domain" description="Protein kinase" evidence="6">
    <location>
        <begin position="103"/>
        <end position="477"/>
    </location>
</feature>
<dbReference type="EMBL" id="LKEB01000028">
    <property type="protein sequence ID" value="ROW10701.1"/>
    <property type="molecule type" value="Genomic_DNA"/>
</dbReference>
<evidence type="ECO:0000256" key="1">
    <source>
        <dbReference type="ARBA" id="ARBA00012513"/>
    </source>
</evidence>
<keyword evidence="2" id="KW-0808">Transferase</keyword>
<dbReference type="InterPro" id="IPR000719">
    <property type="entry name" value="Prot_kinase_dom"/>
</dbReference>
<dbReference type="EC" id="2.7.11.1" evidence="1"/>
<dbReference type="Gene3D" id="1.10.510.10">
    <property type="entry name" value="Transferase(Phosphotransferase) domain 1"/>
    <property type="match status" value="1"/>
</dbReference>
<evidence type="ECO:0000259" key="6">
    <source>
        <dbReference type="PROSITE" id="PS50011"/>
    </source>
</evidence>
<accession>A0A423X4P3</accession>
<dbReference type="PANTHER" id="PTHR43671:SF13">
    <property type="entry name" value="SERINE_THREONINE-PROTEIN KINASE NEK2"/>
    <property type="match status" value="1"/>
</dbReference>
<dbReference type="Proteomes" id="UP000285146">
    <property type="component" value="Unassembled WGS sequence"/>
</dbReference>
<dbReference type="GO" id="GO:0004674">
    <property type="term" value="F:protein serine/threonine kinase activity"/>
    <property type="evidence" value="ECO:0007669"/>
    <property type="project" value="UniProtKB-EC"/>
</dbReference>
<protein>
    <recommendedName>
        <fullName evidence="1">non-specific serine/threonine protein kinase</fullName>
        <ecNumber evidence="1">2.7.11.1</ecNumber>
    </recommendedName>
</protein>
<comment type="caution">
    <text evidence="7">The sequence shown here is derived from an EMBL/GenBank/DDBJ whole genome shotgun (WGS) entry which is preliminary data.</text>
</comment>
<dbReference type="InParanoid" id="A0A423X4P3"/>
<keyword evidence="5" id="KW-0067">ATP-binding</keyword>
<dbReference type="STRING" id="1230097.A0A423X4P3"/>
<proteinExistence type="predicted"/>
<dbReference type="InterPro" id="IPR011009">
    <property type="entry name" value="Kinase-like_dom_sf"/>
</dbReference>
<dbReference type="GO" id="GO:0005524">
    <property type="term" value="F:ATP binding"/>
    <property type="evidence" value="ECO:0007669"/>
    <property type="project" value="UniProtKB-KW"/>
</dbReference>
<sequence>MDFVQRSTQDKFEFYRRGQRWDQAARLQFLFQRAVPNPNPDDTNDLARAAALQQTRDARVASGAQRYPNRGGGIADYRPVTDLERRQNINELIQLMWDHRDTLKFSRTLGWGGMSLATLWLWRDPATGRQRPAVLKNALGDGARRHSNRVALNNERQRLRLLARAKHIVQRFRVADFIGAFAAAGIDDRLGVWLEWARKGDLDGLLSAVAEAVRAAQAGERRFTRNWDGDADFLPPLVVWQIFDCLAKACIAMTYPPRLQAWPAQDSAWQENGNPLREVIPPFPLAPHNMKANIIHFDLDPSNVFISGTDNDHQDVSRFQVADFGLAETLQATRRAGDTGPLAPNRLPFSQAEQFTPDWDRVNLRSDPFTDGMTGLDQNPNHVAANYGPWSNIFQVGQIMWCCITLLKPNKAPIPQPMPTAPGPVAARPRTYGADVLDQAYTDRYGQELCELVARCMMHTPADRPTLNELQAQLNALRPIGPVAPRTRAWVRKYFRDAPAARAKLVDFDFRPQFDPATGVRNRLYYRNPRDANDHPTRLFTPFR</sequence>
<dbReference type="SUPFAM" id="SSF56112">
    <property type="entry name" value="Protein kinase-like (PK-like)"/>
    <property type="match status" value="1"/>
</dbReference>
<gene>
    <name evidence="7" type="ORF">VPNG_05037</name>
</gene>
<name>A0A423X4P3_9PEZI</name>
<evidence type="ECO:0000256" key="2">
    <source>
        <dbReference type="ARBA" id="ARBA00022679"/>
    </source>
</evidence>
<dbReference type="InterPro" id="IPR050660">
    <property type="entry name" value="NEK_Ser/Thr_kinase"/>
</dbReference>
<dbReference type="PROSITE" id="PS50011">
    <property type="entry name" value="PROTEIN_KINASE_DOM"/>
    <property type="match status" value="1"/>
</dbReference>
<reference evidence="7 8" key="1">
    <citation type="submission" date="2015-09" db="EMBL/GenBank/DDBJ databases">
        <title>Host preference determinants of Valsa canker pathogens revealed by comparative genomics.</title>
        <authorList>
            <person name="Yin Z."/>
            <person name="Huang L."/>
        </authorList>
    </citation>
    <scope>NUCLEOTIDE SEQUENCE [LARGE SCALE GENOMIC DNA]</scope>
    <source>
        <strain evidence="7 8">SXYLt</strain>
    </source>
</reference>
<organism evidence="7 8">
    <name type="scientific">Cytospora leucostoma</name>
    <dbReference type="NCBI Taxonomy" id="1230097"/>
    <lineage>
        <taxon>Eukaryota</taxon>
        <taxon>Fungi</taxon>
        <taxon>Dikarya</taxon>
        <taxon>Ascomycota</taxon>
        <taxon>Pezizomycotina</taxon>
        <taxon>Sordariomycetes</taxon>
        <taxon>Sordariomycetidae</taxon>
        <taxon>Diaporthales</taxon>
        <taxon>Cytosporaceae</taxon>
        <taxon>Cytospora</taxon>
    </lineage>
</organism>
<keyword evidence="8" id="KW-1185">Reference proteome</keyword>
<keyword evidence="3" id="KW-0547">Nucleotide-binding</keyword>
<dbReference type="AlphaFoldDB" id="A0A423X4P3"/>
<evidence type="ECO:0000313" key="8">
    <source>
        <dbReference type="Proteomes" id="UP000285146"/>
    </source>
</evidence>
<dbReference type="OrthoDB" id="4062651at2759"/>